<dbReference type="Pfam" id="PF03631">
    <property type="entry name" value="Virul_fac_BrkB"/>
    <property type="match status" value="1"/>
</dbReference>
<keyword evidence="4 6" id="KW-1133">Transmembrane helix</keyword>
<feature type="transmembrane region" description="Helical" evidence="6">
    <location>
        <begin position="251"/>
        <end position="272"/>
    </location>
</feature>
<evidence type="ECO:0000256" key="4">
    <source>
        <dbReference type="ARBA" id="ARBA00022989"/>
    </source>
</evidence>
<evidence type="ECO:0000256" key="6">
    <source>
        <dbReference type="SAM" id="Phobius"/>
    </source>
</evidence>
<evidence type="ECO:0000256" key="2">
    <source>
        <dbReference type="ARBA" id="ARBA00022475"/>
    </source>
</evidence>
<accession>A0A5M6CG25</accession>
<dbReference type="PANTHER" id="PTHR30213">
    <property type="entry name" value="INNER MEMBRANE PROTEIN YHJD"/>
    <property type="match status" value="1"/>
</dbReference>
<evidence type="ECO:0000256" key="1">
    <source>
        <dbReference type="ARBA" id="ARBA00004651"/>
    </source>
</evidence>
<name>A0A5M6CG25_9BACT</name>
<evidence type="ECO:0000256" key="3">
    <source>
        <dbReference type="ARBA" id="ARBA00022692"/>
    </source>
</evidence>
<protein>
    <submittedName>
        <fullName evidence="7">YihY/virulence factor BrkB family protein</fullName>
    </submittedName>
</protein>
<dbReference type="AlphaFoldDB" id="A0A5M6CG25"/>
<keyword evidence="3 6" id="KW-0812">Transmembrane</keyword>
<feature type="transmembrane region" description="Helical" evidence="6">
    <location>
        <begin position="95"/>
        <end position="121"/>
    </location>
</feature>
<keyword evidence="5 6" id="KW-0472">Membrane</keyword>
<dbReference type="PANTHER" id="PTHR30213:SF1">
    <property type="entry name" value="INNER MEMBRANE PROTEIN YHJD"/>
    <property type="match status" value="1"/>
</dbReference>
<comment type="caution">
    <text evidence="7">The sequence shown here is derived from an EMBL/GenBank/DDBJ whole genome shotgun (WGS) entry which is preliminary data.</text>
</comment>
<feature type="transmembrane region" description="Helical" evidence="6">
    <location>
        <begin position="142"/>
        <end position="165"/>
    </location>
</feature>
<dbReference type="NCBIfam" id="TIGR00765">
    <property type="entry name" value="yihY_not_rbn"/>
    <property type="match status" value="1"/>
</dbReference>
<dbReference type="RefSeq" id="WP_150033898.1">
    <property type="nucleotide sequence ID" value="NZ_VWSH01000004.1"/>
</dbReference>
<organism evidence="7 8">
    <name type="scientific">Taibaiella lutea</name>
    <dbReference type="NCBI Taxonomy" id="2608001"/>
    <lineage>
        <taxon>Bacteria</taxon>
        <taxon>Pseudomonadati</taxon>
        <taxon>Bacteroidota</taxon>
        <taxon>Chitinophagia</taxon>
        <taxon>Chitinophagales</taxon>
        <taxon>Chitinophagaceae</taxon>
        <taxon>Taibaiella</taxon>
    </lineage>
</organism>
<sequence length="321" mass="35377">MSIKTFFKDAWEILKDTFTGFSNDKITMQSGALAYYTVFSMGPLFVVIISLCSLFLGREAIEGKVYAILEDFVGKDTAVQLQQIIANAYISNKSVMAATIGIIMLVVGATTVFGVIQDSINSIWGLKAKPKNGLWKIIQNRFLSFSMIVGMGFILLVSLVVTGVIEMLNNRLLNVFPGVAVVVFYILNLIVTLGVSTLIFAMIFKVLPDANVKWKDVFLGALITAILFLVGKFAISFYVSQSKVGSTFGAAGSLVVLLIWVYYSSIILYIGAEFTKCYAVKYGSKIYPNDYAVTVQSVVVEDENKSIQKNEKQKKETPNIK</sequence>
<keyword evidence="2" id="KW-1003">Cell membrane</keyword>
<gene>
    <name evidence="7" type="ORF">F0919_16525</name>
</gene>
<dbReference type="InterPro" id="IPR017039">
    <property type="entry name" value="Virul_fac_BrkB"/>
</dbReference>
<feature type="transmembrane region" description="Helical" evidence="6">
    <location>
        <begin position="177"/>
        <end position="204"/>
    </location>
</feature>
<evidence type="ECO:0000313" key="8">
    <source>
        <dbReference type="Proteomes" id="UP000323632"/>
    </source>
</evidence>
<evidence type="ECO:0000256" key="5">
    <source>
        <dbReference type="ARBA" id="ARBA00023136"/>
    </source>
</evidence>
<keyword evidence="8" id="KW-1185">Reference proteome</keyword>
<evidence type="ECO:0000313" key="7">
    <source>
        <dbReference type="EMBL" id="KAA5532395.1"/>
    </source>
</evidence>
<dbReference type="Proteomes" id="UP000323632">
    <property type="component" value="Unassembled WGS sequence"/>
</dbReference>
<feature type="transmembrane region" description="Helical" evidence="6">
    <location>
        <begin position="33"/>
        <end position="56"/>
    </location>
</feature>
<comment type="subcellular location">
    <subcellularLocation>
        <location evidence="1">Cell membrane</location>
        <topology evidence="1">Multi-pass membrane protein</topology>
    </subcellularLocation>
</comment>
<proteinExistence type="predicted"/>
<feature type="transmembrane region" description="Helical" evidence="6">
    <location>
        <begin position="216"/>
        <end position="239"/>
    </location>
</feature>
<dbReference type="GO" id="GO:0005886">
    <property type="term" value="C:plasma membrane"/>
    <property type="evidence" value="ECO:0007669"/>
    <property type="project" value="UniProtKB-SubCell"/>
</dbReference>
<dbReference type="PIRSF" id="PIRSF035875">
    <property type="entry name" value="RNase_BN"/>
    <property type="match status" value="1"/>
</dbReference>
<reference evidence="7 8" key="1">
    <citation type="submission" date="2019-09" db="EMBL/GenBank/DDBJ databases">
        <title>Genome sequence and assembly of Taibaiella sp.</title>
        <authorList>
            <person name="Chhetri G."/>
        </authorList>
    </citation>
    <scope>NUCLEOTIDE SEQUENCE [LARGE SCALE GENOMIC DNA]</scope>
    <source>
        <strain evidence="7 8">KVB11</strain>
    </source>
</reference>
<dbReference type="EMBL" id="VWSH01000004">
    <property type="protein sequence ID" value="KAA5532395.1"/>
    <property type="molecule type" value="Genomic_DNA"/>
</dbReference>